<evidence type="ECO:0000256" key="5">
    <source>
        <dbReference type="ARBA" id="ARBA00022840"/>
    </source>
</evidence>
<keyword evidence="5" id="KW-0067">ATP-binding</keyword>
<dbReference type="EMBL" id="MGFR01000002">
    <property type="protein sequence ID" value="OGM09968.1"/>
    <property type="molecule type" value="Genomic_DNA"/>
</dbReference>
<dbReference type="GO" id="GO:0005829">
    <property type="term" value="C:cytosol"/>
    <property type="evidence" value="ECO:0007669"/>
    <property type="project" value="TreeGrafter"/>
</dbReference>
<evidence type="ECO:0000256" key="2">
    <source>
        <dbReference type="ARBA" id="ARBA00019110"/>
    </source>
</evidence>
<evidence type="ECO:0000256" key="1">
    <source>
        <dbReference type="ARBA" id="ARBA00012831"/>
    </source>
</evidence>
<evidence type="ECO:0000313" key="11">
    <source>
        <dbReference type="EMBL" id="OGM09968.1"/>
    </source>
</evidence>
<dbReference type="EC" id="6.1.1.15" evidence="1"/>
<evidence type="ECO:0000256" key="3">
    <source>
        <dbReference type="ARBA" id="ARBA00022598"/>
    </source>
</evidence>
<evidence type="ECO:0000256" key="4">
    <source>
        <dbReference type="ARBA" id="ARBA00022741"/>
    </source>
</evidence>
<dbReference type="InterPro" id="IPR002314">
    <property type="entry name" value="aa-tRNA-synt_IIb"/>
</dbReference>
<dbReference type="CDD" id="cd00861">
    <property type="entry name" value="ProRS_anticodon_short"/>
    <property type="match status" value="1"/>
</dbReference>
<sequence>MLQSQLFPKTLREAPKEAESVNHKLLVRAGFIDQLMAGSWTLLPLGYRVVAKIIQVVREEMNAVGGQEMLMPLLHPKNIWNETGRWDKAKEVMYQFMDARGKEFALSFTHEEIVMDLLRKNIKSYADLPVAVYHFSTKFRNEPRARSGILRGREFLMKDLYSAHVSEADMLSYYEKVKDAYKKIFTRLGFDFRVIETGGGVFTDRRTHEFQVLAKGGEDTIFYCDSCDWGENKEIFGGKAGEACPSCKKGKVLTSSAIEVGNIFPLGTWYAERMRVYYADEKGMKKPVWFASYGIGPTRTMGAWVEVSHDEKGIIWNKTLAPFAVHLIELPGAKNAKKVYEDLQKAGIEVLWDDREVGAGEKFADADLIGIPVRTVVSDKTGDKIELKKRDGDKTELVTFEELTKRL</sequence>
<dbReference type="Pfam" id="PF03129">
    <property type="entry name" value="HGTP_anticodon"/>
    <property type="match status" value="1"/>
</dbReference>
<dbReference type="InterPro" id="IPR006195">
    <property type="entry name" value="aa-tRNA-synth_II"/>
</dbReference>
<dbReference type="Proteomes" id="UP000176778">
    <property type="component" value="Unassembled WGS sequence"/>
</dbReference>
<evidence type="ECO:0000259" key="10">
    <source>
        <dbReference type="PROSITE" id="PS50862"/>
    </source>
</evidence>
<proteinExistence type="predicted"/>
<dbReference type="GO" id="GO:0004827">
    <property type="term" value="F:proline-tRNA ligase activity"/>
    <property type="evidence" value="ECO:0007669"/>
    <property type="project" value="UniProtKB-EC"/>
</dbReference>
<keyword evidence="3" id="KW-0436">Ligase</keyword>
<dbReference type="GO" id="GO:0006433">
    <property type="term" value="P:prolyl-tRNA aminoacylation"/>
    <property type="evidence" value="ECO:0007669"/>
    <property type="project" value="InterPro"/>
</dbReference>
<evidence type="ECO:0000313" key="12">
    <source>
        <dbReference type="Proteomes" id="UP000176778"/>
    </source>
</evidence>
<dbReference type="PROSITE" id="PS50862">
    <property type="entry name" value="AA_TRNA_LIGASE_II"/>
    <property type="match status" value="1"/>
</dbReference>
<dbReference type="InterPro" id="IPR002316">
    <property type="entry name" value="Pro-tRNA-ligase_IIa"/>
</dbReference>
<accession>A0A1F7X6H3</accession>
<keyword evidence="6" id="KW-0648">Protein biosynthesis</keyword>
<comment type="caution">
    <text evidence="11">The sequence shown here is derived from an EMBL/GenBank/DDBJ whole genome shotgun (WGS) entry which is preliminary data.</text>
</comment>
<dbReference type="SUPFAM" id="SSF55681">
    <property type="entry name" value="Class II aaRS and biotin synthetases"/>
    <property type="match status" value="1"/>
</dbReference>
<dbReference type="SUPFAM" id="SSF52954">
    <property type="entry name" value="Class II aaRS ABD-related"/>
    <property type="match status" value="1"/>
</dbReference>
<evidence type="ECO:0000256" key="9">
    <source>
        <dbReference type="ARBA" id="ARBA00047671"/>
    </source>
</evidence>
<gene>
    <name evidence="11" type="ORF">A2Y68_00900</name>
</gene>
<keyword evidence="7" id="KW-0030">Aminoacyl-tRNA synthetase</keyword>
<name>A0A1F7X6H3_9BACT</name>
<evidence type="ECO:0000256" key="7">
    <source>
        <dbReference type="ARBA" id="ARBA00023146"/>
    </source>
</evidence>
<evidence type="ECO:0000256" key="8">
    <source>
        <dbReference type="ARBA" id="ARBA00029731"/>
    </source>
</evidence>
<organism evidence="11 12">
    <name type="scientific">Candidatus Woesebacteria bacterium RBG_13_46_13</name>
    <dbReference type="NCBI Taxonomy" id="1802479"/>
    <lineage>
        <taxon>Bacteria</taxon>
        <taxon>Candidatus Woeseibacteriota</taxon>
    </lineage>
</organism>
<dbReference type="InterPro" id="IPR045864">
    <property type="entry name" value="aa-tRNA-synth_II/BPL/LPL"/>
</dbReference>
<dbReference type="GO" id="GO:0005524">
    <property type="term" value="F:ATP binding"/>
    <property type="evidence" value="ECO:0007669"/>
    <property type="project" value="UniProtKB-KW"/>
</dbReference>
<evidence type="ECO:0000256" key="6">
    <source>
        <dbReference type="ARBA" id="ARBA00022917"/>
    </source>
</evidence>
<dbReference type="AlphaFoldDB" id="A0A1F7X6H3"/>
<dbReference type="InterPro" id="IPR044140">
    <property type="entry name" value="ProRS_anticodon_short"/>
</dbReference>
<dbReference type="Gene3D" id="3.40.50.800">
    <property type="entry name" value="Anticodon-binding domain"/>
    <property type="match status" value="1"/>
</dbReference>
<dbReference type="InterPro" id="IPR036621">
    <property type="entry name" value="Anticodon-bd_dom_sf"/>
</dbReference>
<dbReference type="PANTHER" id="PTHR42753">
    <property type="entry name" value="MITOCHONDRIAL RIBOSOME PROTEIN L39/PROLYL-TRNA LIGASE FAMILY MEMBER"/>
    <property type="match status" value="1"/>
</dbReference>
<dbReference type="PRINTS" id="PR01046">
    <property type="entry name" value="TRNASYNTHPRO"/>
</dbReference>
<dbReference type="Gene3D" id="3.30.930.10">
    <property type="entry name" value="Bira Bifunctional Protein, Domain 2"/>
    <property type="match status" value="1"/>
</dbReference>
<dbReference type="InterPro" id="IPR050062">
    <property type="entry name" value="Pro-tRNA_synthetase"/>
</dbReference>
<comment type="catalytic activity">
    <reaction evidence="9">
        <text>tRNA(Pro) + L-proline + ATP = L-prolyl-tRNA(Pro) + AMP + diphosphate</text>
        <dbReference type="Rhea" id="RHEA:14305"/>
        <dbReference type="Rhea" id="RHEA-COMP:9700"/>
        <dbReference type="Rhea" id="RHEA-COMP:9702"/>
        <dbReference type="ChEBI" id="CHEBI:30616"/>
        <dbReference type="ChEBI" id="CHEBI:33019"/>
        <dbReference type="ChEBI" id="CHEBI:60039"/>
        <dbReference type="ChEBI" id="CHEBI:78442"/>
        <dbReference type="ChEBI" id="CHEBI:78532"/>
        <dbReference type="ChEBI" id="CHEBI:456215"/>
        <dbReference type="EC" id="6.1.1.15"/>
    </reaction>
</comment>
<reference evidence="11 12" key="1">
    <citation type="journal article" date="2016" name="Nat. Commun.">
        <title>Thousands of microbial genomes shed light on interconnected biogeochemical processes in an aquifer system.</title>
        <authorList>
            <person name="Anantharaman K."/>
            <person name="Brown C.T."/>
            <person name="Hug L.A."/>
            <person name="Sharon I."/>
            <person name="Castelle C.J."/>
            <person name="Probst A.J."/>
            <person name="Thomas B.C."/>
            <person name="Singh A."/>
            <person name="Wilkins M.J."/>
            <person name="Karaoz U."/>
            <person name="Brodie E.L."/>
            <person name="Williams K.H."/>
            <person name="Hubbard S.S."/>
            <person name="Banfield J.F."/>
        </authorList>
    </citation>
    <scope>NUCLEOTIDE SEQUENCE [LARGE SCALE GENOMIC DNA]</scope>
</reference>
<feature type="domain" description="Aminoacyl-transfer RNA synthetases class-II family profile" evidence="10">
    <location>
        <begin position="38"/>
        <end position="322"/>
    </location>
</feature>
<dbReference type="InterPro" id="IPR004154">
    <property type="entry name" value="Anticodon-bd"/>
</dbReference>
<protein>
    <recommendedName>
        <fullName evidence="2">Proline--tRNA ligase</fullName>
        <ecNumber evidence="1">6.1.1.15</ecNumber>
    </recommendedName>
    <alternativeName>
        <fullName evidence="8">Prolyl-tRNA synthetase</fullName>
    </alternativeName>
</protein>
<dbReference type="Pfam" id="PF00587">
    <property type="entry name" value="tRNA-synt_2b"/>
    <property type="match status" value="1"/>
</dbReference>
<dbReference type="STRING" id="1802479.A2Y68_00900"/>
<keyword evidence="4" id="KW-0547">Nucleotide-binding</keyword>
<dbReference type="PANTHER" id="PTHR42753:SF2">
    <property type="entry name" value="PROLINE--TRNA LIGASE"/>
    <property type="match status" value="1"/>
</dbReference>